<feature type="binding site" evidence="3">
    <location>
        <position position="206"/>
    </location>
    <ligand>
        <name>substrate</name>
    </ligand>
</feature>
<dbReference type="OrthoDB" id="542841at2759"/>
<feature type="region of interest" description="Disordered" evidence="5">
    <location>
        <begin position="33"/>
        <end position="114"/>
    </location>
</feature>
<dbReference type="PIRSF" id="PIRSF500176">
    <property type="entry name" value="L_ASNase"/>
    <property type="match status" value="1"/>
</dbReference>
<comment type="caution">
    <text evidence="8">The sequence shown here is derived from an EMBL/GenBank/DDBJ whole genome shotgun (WGS) entry which is preliminary data.</text>
</comment>
<feature type="domain" description="L-asparaginase N-terminal" evidence="6">
    <location>
        <begin position="128"/>
        <end position="309"/>
    </location>
</feature>
<accession>A0A2V0NXE0</accession>
<dbReference type="InterPro" id="IPR037152">
    <property type="entry name" value="L-asparaginase_N_sf"/>
</dbReference>
<dbReference type="PANTHER" id="PTHR11707:SF28">
    <property type="entry name" value="60 KDA LYSOPHOSPHOLIPASE"/>
    <property type="match status" value="1"/>
</dbReference>
<feature type="compositionally biased region" description="Low complexity" evidence="5">
    <location>
        <begin position="76"/>
        <end position="90"/>
    </location>
</feature>
<sequence>MLGRAGTLLRHGASSLAYLKPTPLAAPAARACRRRAAAVNAAAAGESGRRRTQAKPGGGEEEPAAPKRQPRRTRRATTAAEPAAGAAAADGGSGSGSGSGGDGPSASGRDATTTSTAEATYIAMRRPHVLILHTGGTLGMDVEESFVSEEGLLRLKKGTGGRYKGLKPGDMLSNLLQMVPELGRRAGARFHYIAHIDLKIAFNKDSSRVGPKEQDYDAFLVIHGTDTLAYTASALSLMLLGFKKPIMPLASPRTDARQNLIDALSCAVAGSTPPHVQWGEVAICFGGKLMRGNRASKVDSSSYQAFETPFKLDTNVIRIPIVPGSDPRAMYGDLVGRGVRGVVLEAFGVGNLPDTASHGWLPWLRDQTNKGLKVCLTSQCARGELNPQLYRAGSVAMALGVEAGPQMTSECAVCKLMICLAHPDLPLGVPLAGEL</sequence>
<evidence type="ECO:0000256" key="2">
    <source>
        <dbReference type="PIRSR" id="PIRSR001220-1"/>
    </source>
</evidence>
<dbReference type="InterPro" id="IPR027473">
    <property type="entry name" value="L-asparaginase_C"/>
</dbReference>
<evidence type="ECO:0000259" key="6">
    <source>
        <dbReference type="Pfam" id="PF00710"/>
    </source>
</evidence>
<dbReference type="SUPFAM" id="SSF53774">
    <property type="entry name" value="Glutaminase/Asparaginase"/>
    <property type="match status" value="1"/>
</dbReference>
<dbReference type="PRINTS" id="PR00139">
    <property type="entry name" value="ASNGLNASE"/>
</dbReference>
<dbReference type="InterPro" id="IPR006034">
    <property type="entry name" value="Asparaginase/glutaminase-like"/>
</dbReference>
<evidence type="ECO:0000313" key="9">
    <source>
        <dbReference type="Proteomes" id="UP000247498"/>
    </source>
</evidence>
<dbReference type="CDD" id="cd08963">
    <property type="entry name" value="L-asparaginase_I"/>
    <property type="match status" value="1"/>
</dbReference>
<feature type="active site" description="O-isoaspartyl threonine intermediate" evidence="2">
    <location>
        <position position="137"/>
    </location>
</feature>
<dbReference type="STRING" id="307507.A0A2V0NXE0"/>
<dbReference type="Pfam" id="PF17763">
    <property type="entry name" value="Asparaginase_C"/>
    <property type="match status" value="1"/>
</dbReference>
<evidence type="ECO:0000256" key="5">
    <source>
        <dbReference type="SAM" id="MobiDB-lite"/>
    </source>
</evidence>
<feature type="domain" description="Asparaginase/glutaminase C-terminal" evidence="7">
    <location>
        <begin position="316"/>
        <end position="422"/>
    </location>
</feature>
<dbReference type="InterPro" id="IPR041725">
    <property type="entry name" value="L-asparaginase_I"/>
</dbReference>
<dbReference type="SMART" id="SM00870">
    <property type="entry name" value="Asparaginase"/>
    <property type="match status" value="1"/>
</dbReference>
<proteinExistence type="predicted"/>
<dbReference type="InterPro" id="IPR036152">
    <property type="entry name" value="Asp/glu_Ase-like_sf"/>
</dbReference>
<evidence type="ECO:0000256" key="3">
    <source>
        <dbReference type="PIRSR" id="PIRSR001220-2"/>
    </source>
</evidence>
<dbReference type="PROSITE" id="PS00917">
    <property type="entry name" value="ASN_GLN_ASE_2"/>
    <property type="match status" value="1"/>
</dbReference>
<dbReference type="AlphaFoldDB" id="A0A2V0NXE0"/>
<evidence type="ECO:0000256" key="1">
    <source>
        <dbReference type="ARBA" id="ARBA00012920"/>
    </source>
</evidence>
<dbReference type="Pfam" id="PF00710">
    <property type="entry name" value="Asparaginase"/>
    <property type="match status" value="1"/>
</dbReference>
<dbReference type="EC" id="3.5.1.1" evidence="1"/>
<dbReference type="GO" id="GO:0009066">
    <property type="term" value="P:aspartate family amino acid metabolic process"/>
    <property type="evidence" value="ECO:0007669"/>
    <property type="project" value="UniProtKB-ARBA"/>
</dbReference>
<name>A0A2V0NXE0_9CHLO</name>
<keyword evidence="9" id="KW-1185">Reference proteome</keyword>
<feature type="binding site" evidence="3">
    <location>
        <begin position="225"/>
        <end position="226"/>
    </location>
    <ligand>
        <name>substrate</name>
    </ligand>
</feature>
<protein>
    <recommendedName>
        <fullName evidence="1">asparaginase</fullName>
        <ecNumber evidence="1">3.5.1.1</ecNumber>
    </recommendedName>
</protein>
<dbReference type="PIRSF" id="PIRSF001220">
    <property type="entry name" value="L-ASNase_gatD"/>
    <property type="match status" value="1"/>
</dbReference>
<dbReference type="InterPro" id="IPR040919">
    <property type="entry name" value="Asparaginase_C"/>
</dbReference>
<dbReference type="PROSITE" id="PS51732">
    <property type="entry name" value="ASN_GLN_ASE_3"/>
    <property type="match status" value="1"/>
</dbReference>
<dbReference type="Gene3D" id="3.40.50.40">
    <property type="match status" value="1"/>
</dbReference>
<feature type="compositionally biased region" description="Gly residues" evidence="5">
    <location>
        <begin position="91"/>
        <end position="103"/>
    </location>
</feature>
<dbReference type="InParanoid" id="A0A2V0NXE0"/>
<dbReference type="PANTHER" id="PTHR11707">
    <property type="entry name" value="L-ASPARAGINASE"/>
    <property type="match status" value="1"/>
</dbReference>
<reference evidence="8 9" key="1">
    <citation type="journal article" date="2018" name="Sci. Rep.">
        <title>Raphidocelis subcapitata (=Pseudokirchneriella subcapitata) provides an insight into genome evolution and environmental adaptations in the Sphaeropleales.</title>
        <authorList>
            <person name="Suzuki S."/>
            <person name="Yamaguchi H."/>
            <person name="Nakajima N."/>
            <person name="Kawachi M."/>
        </authorList>
    </citation>
    <scope>NUCLEOTIDE SEQUENCE [LARGE SCALE GENOMIC DNA]</scope>
    <source>
        <strain evidence="8 9">NIES-35</strain>
    </source>
</reference>
<dbReference type="InterPro" id="IPR027475">
    <property type="entry name" value="Asparaginase/glutaminase_AS2"/>
</dbReference>
<organism evidence="8 9">
    <name type="scientific">Raphidocelis subcapitata</name>
    <dbReference type="NCBI Taxonomy" id="307507"/>
    <lineage>
        <taxon>Eukaryota</taxon>
        <taxon>Viridiplantae</taxon>
        <taxon>Chlorophyta</taxon>
        <taxon>core chlorophytes</taxon>
        <taxon>Chlorophyceae</taxon>
        <taxon>CS clade</taxon>
        <taxon>Sphaeropleales</taxon>
        <taxon>Selenastraceae</taxon>
        <taxon>Raphidocelis</taxon>
    </lineage>
</organism>
<evidence type="ECO:0000259" key="7">
    <source>
        <dbReference type="Pfam" id="PF17763"/>
    </source>
</evidence>
<gene>
    <name evidence="8" type="ORF">Rsub_02057</name>
</gene>
<dbReference type="GO" id="GO:0004067">
    <property type="term" value="F:asparaginase activity"/>
    <property type="evidence" value="ECO:0007669"/>
    <property type="project" value="UniProtKB-UniRule"/>
</dbReference>
<dbReference type="Gene3D" id="3.40.50.1170">
    <property type="entry name" value="L-asparaginase, N-terminal domain"/>
    <property type="match status" value="1"/>
</dbReference>
<evidence type="ECO:0000256" key="4">
    <source>
        <dbReference type="PROSITE-ProRule" id="PRU10100"/>
    </source>
</evidence>
<feature type="active site" evidence="4">
    <location>
        <position position="225"/>
    </location>
</feature>
<dbReference type="InterPro" id="IPR027474">
    <property type="entry name" value="L-asparaginase_N"/>
</dbReference>
<dbReference type="Proteomes" id="UP000247498">
    <property type="component" value="Unassembled WGS sequence"/>
</dbReference>
<dbReference type="EMBL" id="BDRX01000010">
    <property type="protein sequence ID" value="GBF89485.1"/>
    <property type="molecule type" value="Genomic_DNA"/>
</dbReference>
<evidence type="ECO:0000313" key="8">
    <source>
        <dbReference type="EMBL" id="GBF89485.1"/>
    </source>
</evidence>